<organism evidence="1 2">
    <name type="scientific">Mameliella alba</name>
    <dbReference type="NCBI Taxonomy" id="561184"/>
    <lineage>
        <taxon>Bacteria</taxon>
        <taxon>Pseudomonadati</taxon>
        <taxon>Pseudomonadota</taxon>
        <taxon>Alphaproteobacteria</taxon>
        <taxon>Rhodobacterales</taxon>
        <taxon>Roseobacteraceae</taxon>
        <taxon>Mameliella</taxon>
    </lineage>
</organism>
<gene>
    <name evidence="1" type="ORF">OA50_04301</name>
</gene>
<dbReference type="Proteomes" id="UP000030960">
    <property type="component" value="Unassembled WGS sequence"/>
</dbReference>
<keyword evidence="2" id="KW-1185">Reference proteome</keyword>
<dbReference type="AlphaFoldDB" id="A0A0B3RWZ7"/>
<sequence length="369" mass="42079">MFVKTQQDIEKNGTLYFKNKDKNETAVLACKSCAAPLVEGYVEGCLIGVKMRCPNCSTVNATPLPSPGDILQPSRVGYFEGEEYRLGGIVEISTQVSLISDKAVDDILNKVRPRQPTNLKHHRQGILHRYCQLTGRAESDLRSRLSRFKAQKRSGFLEEPLIWSVENAAKTNYDMNKAVALSILDYTTHMDQAWRHHPRYEEFAREMLGSGDSFFHTIFSFHVAEMLFSEKNNISFLEEGKGKNPDLFLKYDARSKLFIEVKFPRTLTWSPDSRPKSNPSAYISKVMSKNKQICEANNGFFAFGLLNFTKAEQEGFLRAVQSYLRSGNRKRFCLGVYILSLGERIPGRLINTTRRIAYIKNPGYRGWAK</sequence>
<proteinExistence type="predicted"/>
<comment type="caution">
    <text evidence="1">The sequence shown here is derived from an EMBL/GenBank/DDBJ whole genome shotgun (WGS) entry which is preliminary data.</text>
</comment>
<dbReference type="EMBL" id="JSUQ01000019">
    <property type="protein sequence ID" value="KHQ51268.1"/>
    <property type="molecule type" value="Genomic_DNA"/>
</dbReference>
<protein>
    <submittedName>
        <fullName evidence="1">Uncharacterized protein</fullName>
    </submittedName>
</protein>
<name>A0A0B3RWZ7_9RHOB</name>
<evidence type="ECO:0000313" key="2">
    <source>
        <dbReference type="Proteomes" id="UP000030960"/>
    </source>
</evidence>
<evidence type="ECO:0000313" key="1">
    <source>
        <dbReference type="EMBL" id="KHQ51268.1"/>
    </source>
</evidence>
<reference evidence="1 2" key="1">
    <citation type="submission" date="2014-10" db="EMBL/GenBank/DDBJ databases">
        <title>Genome sequence of Ponticoccus sp. strain UMTAT08 isolated from clonal culture of toxic dinoflagellate Alexandrium tamiyavanichii.</title>
        <authorList>
            <person name="Gan H.Y."/>
            <person name="Muhd D.-D."/>
            <person name="Mohd Noor M.E."/>
            <person name="Yeong Y.S."/>
            <person name="Usup G."/>
        </authorList>
    </citation>
    <scope>NUCLEOTIDE SEQUENCE [LARGE SCALE GENOMIC DNA]</scope>
    <source>
        <strain evidence="1 2">UMTAT08</strain>
    </source>
</reference>
<dbReference type="RefSeq" id="WP_139022676.1">
    <property type="nucleotide sequence ID" value="NZ_JSUQ01000019.1"/>
</dbReference>
<accession>A0A0B3RWZ7</accession>